<dbReference type="SUPFAM" id="SSF103473">
    <property type="entry name" value="MFS general substrate transporter"/>
    <property type="match status" value="1"/>
</dbReference>
<sequence length="64" mass="7040">MVRLPNCWTAATCVALLLLPMLFAAACSSVVFGILSDRTHRRKPIVIGAGIFSSVLRRAPFFFE</sequence>
<protein>
    <submittedName>
        <fullName evidence="1">Uncharacterized protein</fullName>
    </submittedName>
</protein>
<dbReference type="EMBL" id="JAIWYP010000002">
    <property type="protein sequence ID" value="KAH3869720.1"/>
    <property type="molecule type" value="Genomic_DNA"/>
</dbReference>
<evidence type="ECO:0000313" key="1">
    <source>
        <dbReference type="EMBL" id="KAH3869720.1"/>
    </source>
</evidence>
<comment type="caution">
    <text evidence="1">The sequence shown here is derived from an EMBL/GenBank/DDBJ whole genome shotgun (WGS) entry which is preliminary data.</text>
</comment>
<organism evidence="1 2">
    <name type="scientific">Dreissena polymorpha</name>
    <name type="common">Zebra mussel</name>
    <name type="synonym">Mytilus polymorpha</name>
    <dbReference type="NCBI Taxonomy" id="45954"/>
    <lineage>
        <taxon>Eukaryota</taxon>
        <taxon>Metazoa</taxon>
        <taxon>Spiralia</taxon>
        <taxon>Lophotrochozoa</taxon>
        <taxon>Mollusca</taxon>
        <taxon>Bivalvia</taxon>
        <taxon>Autobranchia</taxon>
        <taxon>Heteroconchia</taxon>
        <taxon>Euheterodonta</taxon>
        <taxon>Imparidentia</taxon>
        <taxon>Neoheterodontei</taxon>
        <taxon>Myida</taxon>
        <taxon>Dreissenoidea</taxon>
        <taxon>Dreissenidae</taxon>
        <taxon>Dreissena</taxon>
    </lineage>
</organism>
<dbReference type="Proteomes" id="UP000828390">
    <property type="component" value="Unassembled WGS sequence"/>
</dbReference>
<keyword evidence="2" id="KW-1185">Reference proteome</keyword>
<reference evidence="1" key="1">
    <citation type="journal article" date="2019" name="bioRxiv">
        <title>The Genome of the Zebra Mussel, Dreissena polymorpha: A Resource for Invasive Species Research.</title>
        <authorList>
            <person name="McCartney M.A."/>
            <person name="Auch B."/>
            <person name="Kono T."/>
            <person name="Mallez S."/>
            <person name="Zhang Y."/>
            <person name="Obille A."/>
            <person name="Becker A."/>
            <person name="Abrahante J.E."/>
            <person name="Garbe J."/>
            <person name="Badalamenti J.P."/>
            <person name="Herman A."/>
            <person name="Mangelson H."/>
            <person name="Liachko I."/>
            <person name="Sullivan S."/>
            <person name="Sone E.D."/>
            <person name="Koren S."/>
            <person name="Silverstein K.A.T."/>
            <person name="Beckman K.B."/>
            <person name="Gohl D.M."/>
        </authorList>
    </citation>
    <scope>NUCLEOTIDE SEQUENCE</scope>
    <source>
        <strain evidence="1">Duluth1</strain>
        <tissue evidence="1">Whole animal</tissue>
    </source>
</reference>
<gene>
    <name evidence="1" type="ORF">DPMN_032890</name>
</gene>
<accession>A0A9D4M2T6</accession>
<dbReference type="AlphaFoldDB" id="A0A9D4M2T6"/>
<dbReference type="InterPro" id="IPR036259">
    <property type="entry name" value="MFS_trans_sf"/>
</dbReference>
<evidence type="ECO:0000313" key="2">
    <source>
        <dbReference type="Proteomes" id="UP000828390"/>
    </source>
</evidence>
<reference evidence="1" key="2">
    <citation type="submission" date="2020-11" db="EMBL/GenBank/DDBJ databases">
        <authorList>
            <person name="McCartney M.A."/>
            <person name="Auch B."/>
            <person name="Kono T."/>
            <person name="Mallez S."/>
            <person name="Becker A."/>
            <person name="Gohl D.M."/>
            <person name="Silverstein K.A.T."/>
            <person name="Koren S."/>
            <person name="Bechman K.B."/>
            <person name="Herman A."/>
            <person name="Abrahante J.E."/>
            <person name="Garbe J."/>
        </authorList>
    </citation>
    <scope>NUCLEOTIDE SEQUENCE</scope>
    <source>
        <strain evidence="1">Duluth1</strain>
        <tissue evidence="1">Whole animal</tissue>
    </source>
</reference>
<dbReference type="Gene3D" id="1.20.1250.20">
    <property type="entry name" value="MFS general substrate transporter like domains"/>
    <property type="match status" value="1"/>
</dbReference>
<dbReference type="PROSITE" id="PS51257">
    <property type="entry name" value="PROKAR_LIPOPROTEIN"/>
    <property type="match status" value="1"/>
</dbReference>
<name>A0A9D4M2T6_DREPO</name>
<proteinExistence type="predicted"/>